<dbReference type="InterPro" id="IPR029044">
    <property type="entry name" value="Nucleotide-diphossugar_trans"/>
</dbReference>
<comment type="caution">
    <text evidence="5">The sequence shown here is derived from an EMBL/GenBank/DDBJ whole genome shotgun (WGS) entry which is preliminary data.</text>
</comment>
<feature type="transmembrane region" description="Helical" evidence="4">
    <location>
        <begin position="32"/>
        <end position="53"/>
    </location>
</feature>
<feature type="transmembrane region" description="Helical" evidence="4">
    <location>
        <begin position="353"/>
        <end position="373"/>
    </location>
</feature>
<dbReference type="Gene3D" id="3.90.550.10">
    <property type="entry name" value="Spore Coat Polysaccharide Biosynthesis Protein SpsA, Chain A"/>
    <property type="match status" value="1"/>
</dbReference>
<feature type="transmembrane region" description="Helical" evidence="4">
    <location>
        <begin position="323"/>
        <end position="341"/>
    </location>
</feature>
<evidence type="ECO:0000256" key="1">
    <source>
        <dbReference type="ARBA" id="ARBA00006739"/>
    </source>
</evidence>
<keyword evidence="4" id="KW-1133">Transmembrane helix</keyword>
<keyword evidence="3" id="KW-0808">Transferase</keyword>
<protein>
    <recommendedName>
        <fullName evidence="7">Cellulose synthase/poly-beta-1,6-N-acetylglucosamine synthase-like glycosyltransferase</fullName>
    </recommendedName>
</protein>
<dbReference type="Proteomes" id="UP000765802">
    <property type="component" value="Unassembled WGS sequence"/>
</dbReference>
<organism evidence="5 6">
    <name type="scientific">Flavihumibacter stibioxidans</name>
    <dbReference type="NCBI Taxonomy" id="1834163"/>
    <lineage>
        <taxon>Bacteria</taxon>
        <taxon>Pseudomonadati</taxon>
        <taxon>Bacteroidota</taxon>
        <taxon>Chitinophagia</taxon>
        <taxon>Chitinophagales</taxon>
        <taxon>Chitinophagaceae</taxon>
        <taxon>Flavihumibacter</taxon>
    </lineage>
</organism>
<evidence type="ECO:0000313" key="6">
    <source>
        <dbReference type="Proteomes" id="UP000765802"/>
    </source>
</evidence>
<evidence type="ECO:0000256" key="4">
    <source>
        <dbReference type="SAM" id="Phobius"/>
    </source>
</evidence>
<evidence type="ECO:0000313" key="5">
    <source>
        <dbReference type="EMBL" id="MBC6490327.1"/>
    </source>
</evidence>
<dbReference type="PANTHER" id="PTHR43630:SF1">
    <property type="entry name" value="POLY-BETA-1,6-N-ACETYL-D-GLUCOSAMINE SYNTHASE"/>
    <property type="match status" value="1"/>
</dbReference>
<keyword evidence="6" id="KW-1185">Reference proteome</keyword>
<name>A0ABR7M5R4_9BACT</name>
<sequence>MPAFGLYFSNTIFLFYFSHEVVTFLYIAGLVLFIYLFCSITYLLVIAIAGLMYKEDAPPQSPVFARIAILIPSYRDDHIITATAAEALHHDYPADKFDVVVVADSLNHATIYALRNQGIRVIEVNAHMKSRSINAALSTLPDDKYDLVMLLDADNIMKPGCLRMVNNYFQAGHMAIQCHRTAKNENNNVALLDAISEEINNHLFRLGQQSLGFSAAPSGSGMAFEIRLLKSIFNWKPILENPGEDREIDMQMLKRGIRMHFIPDAWVLDEKVASHDVFEKQRLRWLEAQWYHLRMFWEPEMKGIRKDRHYYNKLVQNMLLPRSLYLVVFSAITVLVIIRYLTGWEMFFPVPGWWLSLMLFFLLTLAIAMPSRYYSSPTFKALLSLPTLMLSMIKALVRVKKGRKEFLHTPKTFTGMKQSQE</sequence>
<evidence type="ECO:0008006" key="7">
    <source>
        <dbReference type="Google" id="ProtNLM"/>
    </source>
</evidence>
<keyword evidence="2" id="KW-0328">Glycosyltransferase</keyword>
<keyword evidence="4" id="KW-0812">Transmembrane</keyword>
<evidence type="ECO:0000256" key="3">
    <source>
        <dbReference type="ARBA" id="ARBA00022679"/>
    </source>
</evidence>
<proteinExistence type="inferred from homology"/>
<reference evidence="5 6" key="1">
    <citation type="submission" date="2016-07" db="EMBL/GenBank/DDBJ databases">
        <title>Genome analysis of Flavihumibacter stibioxidans YS-17.</title>
        <authorList>
            <person name="Shi K."/>
            <person name="Han Y."/>
            <person name="Wang G."/>
        </authorList>
    </citation>
    <scope>NUCLEOTIDE SEQUENCE [LARGE SCALE GENOMIC DNA]</scope>
    <source>
        <strain evidence="5 6">YS-17</strain>
    </source>
</reference>
<evidence type="ECO:0000256" key="2">
    <source>
        <dbReference type="ARBA" id="ARBA00022676"/>
    </source>
</evidence>
<keyword evidence="4" id="KW-0472">Membrane</keyword>
<dbReference type="PANTHER" id="PTHR43630">
    <property type="entry name" value="POLY-BETA-1,6-N-ACETYL-D-GLUCOSAMINE SYNTHASE"/>
    <property type="match status" value="1"/>
</dbReference>
<accession>A0ABR7M5R4</accession>
<comment type="similarity">
    <text evidence="1">Belongs to the glycosyltransferase 2 family.</text>
</comment>
<dbReference type="EMBL" id="MBUA01000001">
    <property type="protein sequence ID" value="MBC6490327.1"/>
    <property type="molecule type" value="Genomic_DNA"/>
</dbReference>
<gene>
    <name evidence="5" type="ORF">BC349_05090</name>
</gene>
<dbReference type="Pfam" id="PF13641">
    <property type="entry name" value="Glyco_tranf_2_3"/>
    <property type="match status" value="1"/>
</dbReference>
<dbReference type="SUPFAM" id="SSF53448">
    <property type="entry name" value="Nucleotide-diphospho-sugar transferases"/>
    <property type="match status" value="1"/>
</dbReference>